<dbReference type="EMBL" id="JACHMY010000001">
    <property type="protein sequence ID" value="MBB5841659.1"/>
    <property type="molecule type" value="Genomic_DNA"/>
</dbReference>
<gene>
    <name evidence="1" type="ORF">HDA39_008393</name>
</gene>
<dbReference type="Proteomes" id="UP000549971">
    <property type="component" value="Unassembled WGS sequence"/>
</dbReference>
<evidence type="ECO:0000313" key="2">
    <source>
        <dbReference type="Proteomes" id="UP000549971"/>
    </source>
</evidence>
<name>A0A7W9JGU2_9ACTN</name>
<accession>A0A7W9JGU2</accession>
<dbReference type="AlphaFoldDB" id="A0A7W9JGU2"/>
<organism evidence="1 2">
    <name type="scientific">Kribbella italica</name>
    <dbReference type="NCBI Taxonomy" id="1540520"/>
    <lineage>
        <taxon>Bacteria</taxon>
        <taxon>Bacillati</taxon>
        <taxon>Actinomycetota</taxon>
        <taxon>Actinomycetes</taxon>
        <taxon>Propionibacteriales</taxon>
        <taxon>Kribbellaceae</taxon>
        <taxon>Kribbella</taxon>
    </lineage>
</organism>
<keyword evidence="2" id="KW-1185">Reference proteome</keyword>
<sequence>MLAPNFAKRGGIRLIDADRNDSVPDIQPNGDPSRVWELTSGHDCMITVPAELAGLLLRMG</sequence>
<proteinExistence type="predicted"/>
<dbReference type="RefSeq" id="WP_202893294.1">
    <property type="nucleotide sequence ID" value="NZ_JACHMY010000001.1"/>
</dbReference>
<evidence type="ECO:0000313" key="1">
    <source>
        <dbReference type="EMBL" id="MBB5841659.1"/>
    </source>
</evidence>
<reference evidence="1 2" key="1">
    <citation type="submission" date="2020-08" db="EMBL/GenBank/DDBJ databases">
        <title>Sequencing the genomes of 1000 actinobacteria strains.</title>
        <authorList>
            <person name="Klenk H.-P."/>
        </authorList>
    </citation>
    <scope>NUCLEOTIDE SEQUENCE [LARGE SCALE GENOMIC DNA]</scope>
    <source>
        <strain evidence="1 2">DSM 28967</strain>
    </source>
</reference>
<protein>
    <submittedName>
        <fullName evidence="1">Uncharacterized protein</fullName>
    </submittedName>
</protein>
<comment type="caution">
    <text evidence="1">The sequence shown here is derived from an EMBL/GenBank/DDBJ whole genome shotgun (WGS) entry which is preliminary data.</text>
</comment>